<dbReference type="AlphaFoldDB" id="A0A2M8RVC5"/>
<evidence type="ECO:0000256" key="5">
    <source>
        <dbReference type="ARBA" id="ARBA00022729"/>
    </source>
</evidence>
<dbReference type="GO" id="GO:0017004">
    <property type="term" value="P:cytochrome complex assembly"/>
    <property type="evidence" value="ECO:0007669"/>
    <property type="project" value="UniProtKB-ARBA"/>
</dbReference>
<evidence type="ECO:0000256" key="7">
    <source>
        <dbReference type="ARBA" id="ARBA00023004"/>
    </source>
</evidence>
<evidence type="ECO:0000256" key="6">
    <source>
        <dbReference type="ARBA" id="ARBA00022764"/>
    </source>
</evidence>
<keyword evidence="8" id="KW-1133">Transmembrane helix</keyword>
<dbReference type="FunFam" id="1.10.8.640:FF:000001">
    <property type="entry name" value="Cytochrome c-type biogenesis protein"/>
    <property type="match status" value="1"/>
</dbReference>
<comment type="function">
    <text evidence="8">Possible subunit of a heme lyase.</text>
</comment>
<sequence>MGKMAIIKKFTALLTFFSAILLYCAPVRAEMVDTYQFANAQERTRAVELAKSLRCPQCQNQNLVESNSPIAYDLRIEVYDMVNQGKSNEQIIEAMTARFGDFVRYNPPFKATTALLWGLPFLCFLAGIVGVVYYLRRRTSTEAKNASLNQAQQQALNDLLQKTGKK</sequence>
<comment type="similarity">
    <text evidence="2 8">Belongs to the CcmH/CycL/Ccl2/NrfF family.</text>
</comment>
<feature type="signal peptide" evidence="8">
    <location>
        <begin position="1"/>
        <end position="29"/>
    </location>
</feature>
<proteinExistence type="inferred from homology"/>
<name>A0A2M8RVC5_9PAST</name>
<dbReference type="EMBL" id="PHGZ01000013">
    <property type="protein sequence ID" value="PJG82823.1"/>
    <property type="molecule type" value="Genomic_DNA"/>
</dbReference>
<keyword evidence="7 8" id="KW-0408">Iron</keyword>
<keyword evidence="11" id="KW-1185">Reference proteome</keyword>
<keyword evidence="10" id="KW-0456">Lyase</keyword>
<accession>A0A2M8RVC5</accession>
<dbReference type="PANTHER" id="PTHR47870">
    <property type="entry name" value="CYTOCHROME C-TYPE BIOGENESIS PROTEIN CCMH"/>
    <property type="match status" value="1"/>
</dbReference>
<comment type="subcellular location">
    <subcellularLocation>
        <location evidence="1">Periplasm</location>
    </subcellularLocation>
</comment>
<evidence type="ECO:0000313" key="10">
    <source>
        <dbReference type="EMBL" id="PJG82823.1"/>
    </source>
</evidence>
<evidence type="ECO:0000313" key="11">
    <source>
        <dbReference type="Proteomes" id="UP000230282"/>
    </source>
</evidence>
<dbReference type="OrthoDB" id="9804975at2"/>
<dbReference type="Gene3D" id="1.10.8.640">
    <property type="entry name" value="Cytochrome C biogenesis protein"/>
    <property type="match status" value="1"/>
</dbReference>
<dbReference type="InterPro" id="IPR051263">
    <property type="entry name" value="C-type_cytochrome_biogenesis"/>
</dbReference>
<organism evidence="10 11">
    <name type="scientific">Caviibacterium pharyngocola</name>
    <dbReference type="NCBI Taxonomy" id="28159"/>
    <lineage>
        <taxon>Bacteria</taxon>
        <taxon>Pseudomonadati</taxon>
        <taxon>Pseudomonadota</taxon>
        <taxon>Gammaproteobacteria</taxon>
        <taxon>Pasteurellales</taxon>
        <taxon>Pasteurellaceae</taxon>
        <taxon>Caviibacterium</taxon>
    </lineage>
</organism>
<keyword evidence="3 8" id="KW-0349">Heme</keyword>
<evidence type="ECO:0000256" key="1">
    <source>
        <dbReference type="ARBA" id="ARBA00004418"/>
    </source>
</evidence>
<dbReference type="Proteomes" id="UP000230282">
    <property type="component" value="Unassembled WGS sequence"/>
</dbReference>
<dbReference type="GO" id="GO:0042597">
    <property type="term" value="C:periplasmic space"/>
    <property type="evidence" value="ECO:0007669"/>
    <property type="project" value="UniProtKB-SubCell"/>
</dbReference>
<feature type="domain" description="CcmH/CycL/Ccl2/NrfF N-terminal" evidence="9">
    <location>
        <begin position="20"/>
        <end position="160"/>
    </location>
</feature>
<evidence type="ECO:0000256" key="2">
    <source>
        <dbReference type="ARBA" id="ARBA00010342"/>
    </source>
</evidence>
<reference evidence="10 11" key="1">
    <citation type="submission" date="2017-11" db="EMBL/GenBank/DDBJ databases">
        <title>Reclassification of Bisgaard taxon 5 as Caviibacterium pharyngocola gen. nov., sp. nov.</title>
        <authorList>
            <person name="Christensen H."/>
        </authorList>
    </citation>
    <scope>NUCLEOTIDE SEQUENCE [LARGE SCALE GENOMIC DNA]</scope>
    <source>
        <strain evidence="10 11">7_3</strain>
    </source>
</reference>
<protein>
    <recommendedName>
        <fullName evidence="8">Formate-dependent nitrite reductase complex subunit</fullName>
    </recommendedName>
</protein>
<dbReference type="InterPro" id="IPR005616">
    <property type="entry name" value="CcmH/CycL/Ccl2/NrfF_N"/>
</dbReference>
<comment type="caution">
    <text evidence="10">The sequence shown here is derived from an EMBL/GenBank/DDBJ whole genome shotgun (WGS) entry which is preliminary data.</text>
</comment>
<keyword evidence="6" id="KW-0574">Periplasm</keyword>
<gene>
    <name evidence="10" type="primary">nrfF</name>
    <name evidence="10" type="ORF">CVP04_05495</name>
</gene>
<dbReference type="NCBIfam" id="TIGR03147">
    <property type="entry name" value="cyt_nit_nrfF"/>
    <property type="match status" value="1"/>
</dbReference>
<feature type="transmembrane region" description="Helical" evidence="8">
    <location>
        <begin position="114"/>
        <end position="135"/>
    </location>
</feature>
<dbReference type="CDD" id="cd16378">
    <property type="entry name" value="CcmH_N"/>
    <property type="match status" value="1"/>
</dbReference>
<feature type="chain" id="PRO_5014488345" description="Formate-dependent nitrite reductase complex subunit" evidence="8">
    <location>
        <begin position="30"/>
        <end position="166"/>
    </location>
</feature>
<dbReference type="InterPro" id="IPR038297">
    <property type="entry name" value="CcmH/CycL/NrfF/Ccl2_sf"/>
</dbReference>
<keyword evidence="4 8" id="KW-0479">Metal-binding</keyword>
<keyword evidence="8" id="KW-0472">Membrane</keyword>
<evidence type="ECO:0000256" key="3">
    <source>
        <dbReference type="ARBA" id="ARBA00022617"/>
    </source>
</evidence>
<dbReference type="PANTHER" id="PTHR47870:SF2">
    <property type="entry name" value="FORMATE-DEPENDENT NITRITE REDUCTASE COMPLEX SUBUNIT NRFF"/>
    <property type="match status" value="1"/>
</dbReference>
<dbReference type="GO" id="GO:0005886">
    <property type="term" value="C:plasma membrane"/>
    <property type="evidence" value="ECO:0007669"/>
    <property type="project" value="TreeGrafter"/>
</dbReference>
<keyword evidence="8" id="KW-0812">Transmembrane</keyword>
<evidence type="ECO:0000256" key="8">
    <source>
        <dbReference type="RuleBase" id="RU364112"/>
    </source>
</evidence>
<dbReference type="GO" id="GO:0046872">
    <property type="term" value="F:metal ion binding"/>
    <property type="evidence" value="ECO:0007669"/>
    <property type="project" value="UniProtKB-KW"/>
</dbReference>
<dbReference type="InterPro" id="IPR017565">
    <property type="entry name" value="For-dep_Cytc_NO2Rdtase_NrfF"/>
</dbReference>
<evidence type="ECO:0000256" key="4">
    <source>
        <dbReference type="ARBA" id="ARBA00022723"/>
    </source>
</evidence>
<keyword evidence="5 8" id="KW-0732">Signal</keyword>
<dbReference type="Pfam" id="PF03918">
    <property type="entry name" value="CcmH"/>
    <property type="match status" value="1"/>
</dbReference>
<dbReference type="GO" id="GO:0016829">
    <property type="term" value="F:lyase activity"/>
    <property type="evidence" value="ECO:0007669"/>
    <property type="project" value="UniProtKB-KW"/>
</dbReference>
<evidence type="ECO:0000259" key="9">
    <source>
        <dbReference type="Pfam" id="PF03918"/>
    </source>
</evidence>